<protein>
    <submittedName>
        <fullName evidence="1">Uncharacterized protein</fullName>
    </submittedName>
</protein>
<organism evidence="1 2">
    <name type="scientific">Elsinoe australis</name>
    <dbReference type="NCBI Taxonomy" id="40998"/>
    <lineage>
        <taxon>Eukaryota</taxon>
        <taxon>Fungi</taxon>
        <taxon>Dikarya</taxon>
        <taxon>Ascomycota</taxon>
        <taxon>Pezizomycotina</taxon>
        <taxon>Dothideomycetes</taxon>
        <taxon>Dothideomycetidae</taxon>
        <taxon>Myriangiales</taxon>
        <taxon>Elsinoaceae</taxon>
        <taxon>Elsinoe</taxon>
    </lineage>
</organism>
<dbReference type="AlphaFoldDB" id="A0A4U7BDU5"/>
<evidence type="ECO:0000313" key="1">
    <source>
        <dbReference type="EMBL" id="TKX26167.1"/>
    </source>
</evidence>
<name>A0A4U7BDU5_9PEZI</name>
<sequence>MAYLKSSDVVWPNTPSTLDQDSLRRIGFPADLVLLAGLIPFPHPDFIASLDESEASGCRVMVAPGTQILNYQDSEDLFNAALLCNYMDDWPCPSSALRLSEVKRGQGTIYLYDAAEWQHSADQYCLFPRKSCAQGFADWITKIRALEWLPWTFGSRKYIDAKTTSYYEKLSEGQATWPARHREDRLNAMRACAMLIPDPAERQRLHGLINSSDTEHKALDFLHQNAERLGGQVSRLLTQQTMPDLTYEAALLNEFNARKRIYIESGWPDNFDREGFLRRQREWKRGYEDCVGSDDDEDAIWTGSHALLADNAELWAYLRRTAGNDAV</sequence>
<reference evidence="1 2" key="1">
    <citation type="submission" date="2018-02" db="EMBL/GenBank/DDBJ databases">
        <title>Draft genome sequences of Elsinoe sp., causing black scab on jojoba.</title>
        <authorList>
            <person name="Stodart B."/>
            <person name="Jeffress S."/>
            <person name="Ash G."/>
            <person name="Arun Chinnappa K."/>
        </authorList>
    </citation>
    <scope>NUCLEOTIDE SEQUENCE [LARGE SCALE GENOMIC DNA]</scope>
    <source>
        <strain evidence="1 2">Hillstone_2</strain>
    </source>
</reference>
<comment type="caution">
    <text evidence="1">The sequence shown here is derived from an EMBL/GenBank/DDBJ whole genome shotgun (WGS) entry which is preliminary data.</text>
</comment>
<dbReference type="EMBL" id="PTQR01000014">
    <property type="protein sequence ID" value="TKX26167.1"/>
    <property type="molecule type" value="Genomic_DNA"/>
</dbReference>
<gene>
    <name evidence="1" type="ORF">C1H76_1520</name>
</gene>
<dbReference type="Proteomes" id="UP000308133">
    <property type="component" value="Unassembled WGS sequence"/>
</dbReference>
<accession>A0A4U7BDU5</accession>
<evidence type="ECO:0000313" key="2">
    <source>
        <dbReference type="Proteomes" id="UP000308133"/>
    </source>
</evidence>
<proteinExistence type="predicted"/>